<reference evidence="5 6" key="1">
    <citation type="submission" date="2016-10" db="EMBL/GenBank/DDBJ databases">
        <authorList>
            <person name="Varghese N."/>
            <person name="Submissions S."/>
        </authorList>
    </citation>
    <scope>NUCLEOTIDE SEQUENCE [LARGE SCALE GENOMIC DNA]</scope>
    <source>
        <strain evidence="5 6">DSM 21822</strain>
    </source>
</reference>
<keyword evidence="2" id="KW-0274">FAD</keyword>
<dbReference type="OrthoDB" id="9814706at2"/>
<dbReference type="Pfam" id="PF03450">
    <property type="entry name" value="CO_deh_flav_C"/>
    <property type="match status" value="1"/>
</dbReference>
<evidence type="ECO:0000259" key="4">
    <source>
        <dbReference type="PROSITE" id="PS51387"/>
    </source>
</evidence>
<feature type="domain" description="FAD-binding PCMH-type" evidence="4">
    <location>
        <begin position="1"/>
        <end position="169"/>
    </location>
</feature>
<dbReference type="InterPro" id="IPR016169">
    <property type="entry name" value="FAD-bd_PCMH_sub2"/>
</dbReference>
<gene>
    <name evidence="5" type="ORF">SAMN04488498_104253</name>
</gene>
<dbReference type="Gene3D" id="3.30.390.50">
    <property type="entry name" value="CO dehydrogenase flavoprotein, C-terminal domain"/>
    <property type="match status" value="1"/>
</dbReference>
<dbReference type="PANTHER" id="PTHR42659">
    <property type="entry name" value="XANTHINE DEHYDROGENASE SUBUNIT C-RELATED"/>
    <property type="match status" value="1"/>
</dbReference>
<dbReference type="Pfam" id="PF00941">
    <property type="entry name" value="FAD_binding_5"/>
    <property type="match status" value="1"/>
</dbReference>
<evidence type="ECO:0000313" key="6">
    <source>
        <dbReference type="Proteomes" id="UP000323300"/>
    </source>
</evidence>
<dbReference type="AlphaFoldDB" id="A0A1I3Y6T8"/>
<sequence>MIRYAKPTTVNEALALLSEGPWRLLAGGTDFYPALGNRPLRENILDINGLDGLRGISETATHLVIGARTTWSDIVAHGLPPAFEALKEAAREVGSIQIQNTGTVAGNLCNASPAADGVPALMILDAEVELRSLDGTRHLALPEFILGNRRIALQPGEMVTAIRVPKGSAAGSSSFFKLGARRYLVISIAMAAARISVKDGFVEDAAISVGACSAVAQRLHALEALLRGKPASNGLGNDVEEAHLAGLQPIEDVRGSAEYRRLAAREIVARAVDTALSKALRTGRLATVAA</sequence>
<dbReference type="InterPro" id="IPR005107">
    <property type="entry name" value="CO_DH_flav_C"/>
</dbReference>
<dbReference type="SUPFAM" id="SSF55447">
    <property type="entry name" value="CO dehydrogenase flavoprotein C-terminal domain-like"/>
    <property type="match status" value="1"/>
</dbReference>
<dbReference type="InterPro" id="IPR036318">
    <property type="entry name" value="FAD-bd_PCMH-like_sf"/>
</dbReference>
<dbReference type="GO" id="GO:0071949">
    <property type="term" value="F:FAD binding"/>
    <property type="evidence" value="ECO:0007669"/>
    <property type="project" value="InterPro"/>
</dbReference>
<dbReference type="SUPFAM" id="SSF56176">
    <property type="entry name" value="FAD-binding/transporter-associated domain-like"/>
    <property type="match status" value="1"/>
</dbReference>
<dbReference type="GO" id="GO:0016491">
    <property type="term" value="F:oxidoreductase activity"/>
    <property type="evidence" value="ECO:0007669"/>
    <property type="project" value="UniProtKB-KW"/>
</dbReference>
<dbReference type="PROSITE" id="PS51387">
    <property type="entry name" value="FAD_PCMH"/>
    <property type="match status" value="1"/>
</dbReference>
<keyword evidence="3" id="KW-0560">Oxidoreductase</keyword>
<dbReference type="PANTHER" id="PTHR42659:SF2">
    <property type="entry name" value="XANTHINE DEHYDROGENASE SUBUNIT C-RELATED"/>
    <property type="match status" value="1"/>
</dbReference>
<evidence type="ECO:0000256" key="3">
    <source>
        <dbReference type="ARBA" id="ARBA00023002"/>
    </source>
</evidence>
<dbReference type="InterPro" id="IPR002346">
    <property type="entry name" value="Mopterin_DH_FAD-bd"/>
</dbReference>
<name>A0A1I3Y6T8_9HYPH</name>
<evidence type="ECO:0000313" key="5">
    <source>
        <dbReference type="EMBL" id="SFK27697.1"/>
    </source>
</evidence>
<accession>A0A1I3Y6T8</accession>
<protein>
    <submittedName>
        <fullName evidence="5">CO or xanthine dehydrogenase, FAD-binding subunit</fullName>
    </submittedName>
</protein>
<evidence type="ECO:0000256" key="1">
    <source>
        <dbReference type="ARBA" id="ARBA00022630"/>
    </source>
</evidence>
<dbReference type="InterPro" id="IPR036683">
    <property type="entry name" value="CO_DH_flav_C_dom_sf"/>
</dbReference>
<keyword evidence="1" id="KW-0285">Flavoprotein</keyword>
<dbReference type="InterPro" id="IPR016166">
    <property type="entry name" value="FAD-bd_PCMH"/>
</dbReference>
<dbReference type="Gene3D" id="3.30.465.10">
    <property type="match status" value="1"/>
</dbReference>
<organism evidence="5 6">
    <name type="scientific">Neomesorhizobium albiziae</name>
    <dbReference type="NCBI Taxonomy" id="335020"/>
    <lineage>
        <taxon>Bacteria</taxon>
        <taxon>Pseudomonadati</taxon>
        <taxon>Pseudomonadota</taxon>
        <taxon>Alphaproteobacteria</taxon>
        <taxon>Hyphomicrobiales</taxon>
        <taxon>Phyllobacteriaceae</taxon>
        <taxon>Neomesorhizobium</taxon>
    </lineage>
</organism>
<evidence type="ECO:0000256" key="2">
    <source>
        <dbReference type="ARBA" id="ARBA00022827"/>
    </source>
</evidence>
<keyword evidence="6" id="KW-1185">Reference proteome</keyword>
<dbReference type="SMART" id="SM01092">
    <property type="entry name" value="CO_deh_flav_C"/>
    <property type="match status" value="1"/>
</dbReference>
<dbReference type="InterPro" id="IPR016167">
    <property type="entry name" value="FAD-bd_PCMH_sub1"/>
</dbReference>
<dbReference type="Proteomes" id="UP000323300">
    <property type="component" value="Unassembled WGS sequence"/>
</dbReference>
<proteinExistence type="predicted"/>
<dbReference type="Gene3D" id="3.30.43.10">
    <property type="entry name" value="Uridine Diphospho-n-acetylenolpyruvylglucosamine Reductase, domain 2"/>
    <property type="match status" value="1"/>
</dbReference>
<dbReference type="InterPro" id="IPR051312">
    <property type="entry name" value="Diverse_Substr_Oxidored"/>
</dbReference>
<dbReference type="RefSeq" id="WP_149759925.1">
    <property type="nucleotide sequence ID" value="NZ_BSPE01000007.1"/>
</dbReference>
<dbReference type="EMBL" id="FOSL01000004">
    <property type="protein sequence ID" value="SFK27697.1"/>
    <property type="molecule type" value="Genomic_DNA"/>
</dbReference>